<feature type="region of interest" description="Disordered" evidence="1">
    <location>
        <begin position="53"/>
        <end position="94"/>
    </location>
</feature>
<feature type="compositionally biased region" description="Basic and acidic residues" evidence="1">
    <location>
        <begin position="85"/>
        <end position="94"/>
    </location>
</feature>
<sequence>MIICFDCDKKTKTLLDDILDGDDYSAYDEIIVSAVHNLYVLRNRMGDSGSVVLSEGNAGGSSQATSPESFGTEAKTRPWISGSNGKKERADVEGPRSVPTFFTMPELVTEDISLAPLVADQLPAGGSVPMREWLFGQYNKLLPAKASCRGLVSLLQDSPDGVELERARDRVSAEAARLCTYLAWLDERHGRGKGESLATAFPKEGNEKSIRRYADQFVGSVNKSGALSGILVGLKLADKVSEADGAYMLGLTRAGLAFARLANPLLDAAGREAPEGKFSDEEREFLVNHIRENVAVEYYAYKMVARGVLEDADAPESLKHWLAQSVPLGDGSPPSEAYLGSQKAGAVSRMIDLGLLVRSHEGPHVRYQVTDKGQELLAP</sequence>
<comment type="caution">
    <text evidence="2">The sequence shown here is derived from an EMBL/GenBank/DDBJ whole genome shotgun (WGS) entry which is preliminary data.</text>
</comment>
<proteinExistence type="predicted"/>
<dbReference type="AlphaFoldDB" id="A0A0F9VL99"/>
<name>A0A0F9VL99_9ZZZZ</name>
<evidence type="ECO:0000313" key="2">
    <source>
        <dbReference type="EMBL" id="KKO00663.1"/>
    </source>
</evidence>
<organism evidence="2">
    <name type="scientific">marine sediment metagenome</name>
    <dbReference type="NCBI Taxonomy" id="412755"/>
    <lineage>
        <taxon>unclassified sequences</taxon>
        <taxon>metagenomes</taxon>
        <taxon>ecological metagenomes</taxon>
    </lineage>
</organism>
<reference evidence="2" key="1">
    <citation type="journal article" date="2015" name="Nature">
        <title>Complex archaea that bridge the gap between prokaryotes and eukaryotes.</title>
        <authorList>
            <person name="Spang A."/>
            <person name="Saw J.H."/>
            <person name="Jorgensen S.L."/>
            <person name="Zaremba-Niedzwiedzka K."/>
            <person name="Martijn J."/>
            <person name="Lind A.E."/>
            <person name="van Eijk R."/>
            <person name="Schleper C."/>
            <person name="Guy L."/>
            <person name="Ettema T.J."/>
        </authorList>
    </citation>
    <scope>NUCLEOTIDE SEQUENCE</scope>
</reference>
<gene>
    <name evidence="2" type="ORF">LCGC14_0124370</name>
</gene>
<accession>A0A0F9VL99</accession>
<dbReference type="EMBL" id="LAZR01000039">
    <property type="protein sequence ID" value="KKO00663.1"/>
    <property type="molecule type" value="Genomic_DNA"/>
</dbReference>
<evidence type="ECO:0000256" key="1">
    <source>
        <dbReference type="SAM" id="MobiDB-lite"/>
    </source>
</evidence>
<protein>
    <submittedName>
        <fullName evidence="2">Uncharacterized protein</fullName>
    </submittedName>
</protein>
<feature type="compositionally biased region" description="Polar residues" evidence="1">
    <location>
        <begin position="60"/>
        <end position="69"/>
    </location>
</feature>